<dbReference type="EMBL" id="MFIX01000230">
    <property type="protein sequence ID" value="OGG01009.1"/>
    <property type="molecule type" value="Genomic_DNA"/>
</dbReference>
<reference evidence="1 2" key="1">
    <citation type="journal article" date="2016" name="Nat. Commun.">
        <title>Thousands of microbial genomes shed light on interconnected biogeochemical processes in an aquifer system.</title>
        <authorList>
            <person name="Anantharaman K."/>
            <person name="Brown C.T."/>
            <person name="Hug L.A."/>
            <person name="Sharon I."/>
            <person name="Castelle C.J."/>
            <person name="Probst A.J."/>
            <person name="Thomas B.C."/>
            <person name="Singh A."/>
            <person name="Wilkins M.J."/>
            <person name="Karaoz U."/>
            <person name="Brodie E.L."/>
            <person name="Williams K.H."/>
            <person name="Hubbard S.S."/>
            <person name="Banfield J.F."/>
        </authorList>
    </citation>
    <scope>NUCLEOTIDE SEQUENCE [LARGE SCALE GENOMIC DNA]</scope>
</reference>
<comment type="caution">
    <text evidence="1">The sequence shown here is derived from an EMBL/GenBank/DDBJ whole genome shotgun (WGS) entry which is preliminary data.</text>
</comment>
<protein>
    <recommendedName>
        <fullName evidence="3">Type II secretion system protein GspE N-terminal domain-containing protein</fullName>
    </recommendedName>
</protein>
<evidence type="ECO:0008006" key="3">
    <source>
        <dbReference type="Google" id="ProtNLM"/>
    </source>
</evidence>
<dbReference type="InterPro" id="IPR037257">
    <property type="entry name" value="T2SS_E_N_sf"/>
</dbReference>
<accession>A0A1F5YLD5</accession>
<evidence type="ECO:0000313" key="2">
    <source>
        <dbReference type="Proteomes" id="UP000179129"/>
    </source>
</evidence>
<dbReference type="SUPFAM" id="SSF160246">
    <property type="entry name" value="EspE N-terminal domain-like"/>
    <property type="match status" value="1"/>
</dbReference>
<organism evidence="1 2">
    <name type="scientific">Candidatus Glassbacteria bacterium RIFCSPLOWO2_12_FULL_58_11</name>
    <dbReference type="NCBI Taxonomy" id="1817867"/>
    <lineage>
        <taxon>Bacteria</taxon>
        <taxon>Candidatus Glassiibacteriota</taxon>
    </lineage>
</organism>
<dbReference type="Proteomes" id="UP000179129">
    <property type="component" value="Unassembled WGS sequence"/>
</dbReference>
<dbReference type="AlphaFoldDB" id="A0A1F5YLD5"/>
<name>A0A1F5YLD5_9BACT</name>
<evidence type="ECO:0000313" key="1">
    <source>
        <dbReference type="EMBL" id="OGG01009.1"/>
    </source>
</evidence>
<sequence>MPKKNTGSPEAKAPQIGKLFGDFLIEKGLIDQEERDDALAVQKAVNLRLGILASMDEIISVAQIYEVLEQQKLTGKPFGETARELRLIDENQLGHLLKRQYSLKMKVGEILVGLLYLKKDEMEAALEHFIREHGQ</sequence>
<proteinExistence type="predicted"/>
<gene>
    <name evidence="1" type="ORF">A3F83_16160</name>
</gene>